<dbReference type="AlphaFoldDB" id="A0A7C5QD12"/>
<dbReference type="EMBL" id="DRWN01000022">
    <property type="protein sequence ID" value="HHK68051.1"/>
    <property type="molecule type" value="Genomic_DNA"/>
</dbReference>
<feature type="compositionally biased region" description="Basic and acidic residues" evidence="1">
    <location>
        <begin position="35"/>
        <end position="47"/>
    </location>
</feature>
<protein>
    <submittedName>
        <fullName evidence="3">Uncharacterized protein</fullName>
    </submittedName>
</protein>
<proteinExistence type="predicted"/>
<feature type="transmembrane region" description="Helical" evidence="2">
    <location>
        <begin position="52"/>
        <end position="78"/>
    </location>
</feature>
<evidence type="ECO:0000256" key="1">
    <source>
        <dbReference type="SAM" id="MobiDB-lite"/>
    </source>
</evidence>
<feature type="region of interest" description="Disordered" evidence="1">
    <location>
        <begin position="30"/>
        <end position="49"/>
    </location>
</feature>
<name>A0A7C5QD12_CALS0</name>
<comment type="caution">
    <text evidence="3">The sequence shown here is derived from an EMBL/GenBank/DDBJ whole genome shotgun (WGS) entry which is preliminary data.</text>
</comment>
<keyword evidence="2" id="KW-0472">Membrane</keyword>
<gene>
    <name evidence="3" type="ORF">ENM11_02700</name>
</gene>
<organism evidence="3">
    <name type="scientific">Caldiarchaeum subterraneum</name>
    <dbReference type="NCBI Taxonomy" id="311458"/>
    <lineage>
        <taxon>Archaea</taxon>
        <taxon>Nitrososphaerota</taxon>
        <taxon>Candidatus Caldarchaeales</taxon>
        <taxon>Candidatus Caldarchaeaceae</taxon>
        <taxon>Candidatus Caldarchaeum</taxon>
    </lineage>
</organism>
<keyword evidence="2" id="KW-1133">Transmembrane helix</keyword>
<reference evidence="3" key="1">
    <citation type="journal article" date="2020" name="mSystems">
        <title>Genome- and Community-Level Interaction Insights into Carbon Utilization and Element Cycling Functions of Hydrothermarchaeota in Hydrothermal Sediment.</title>
        <authorList>
            <person name="Zhou Z."/>
            <person name="Liu Y."/>
            <person name="Xu W."/>
            <person name="Pan J."/>
            <person name="Luo Z.H."/>
            <person name="Li M."/>
        </authorList>
    </citation>
    <scope>NUCLEOTIDE SEQUENCE [LARGE SCALE GENOMIC DNA]</scope>
    <source>
        <strain evidence="3">SpSt-1056</strain>
    </source>
</reference>
<evidence type="ECO:0000256" key="2">
    <source>
        <dbReference type="SAM" id="Phobius"/>
    </source>
</evidence>
<keyword evidence="2" id="KW-0812">Transmembrane</keyword>
<evidence type="ECO:0000313" key="3">
    <source>
        <dbReference type="EMBL" id="HHK68051.1"/>
    </source>
</evidence>
<sequence>MSKVSPVNLFVVFLLLGLLMLATAPAYADEDEHENNEAEHEEKENEAAKSAGLGGGIASMILYATIAGVVAVIGYIVWQVLRRRTKSG</sequence>
<accession>A0A7C5QD12</accession>